<evidence type="ECO:0008006" key="3">
    <source>
        <dbReference type="Google" id="ProtNLM"/>
    </source>
</evidence>
<name>A0ABR2KSE5_9EUKA</name>
<protein>
    <recommendedName>
        <fullName evidence="3">Ubiquitin-like domain-containing protein</fullName>
    </recommendedName>
</protein>
<sequence length="208" mass="23626">MLHIQVHFRNQIYDIEANNFDSVSSLLPSELSGLTNTHNIKFFSKNGQVLLPSFSLGFYGVTDNCEVFIKEANDNTSNIVGKTTKMPPLYVSRKFKTSRELLNQETRSKVFFNVLGFVPDPETMQTIVDEITDPKVSLEAARIKDKQFLKVESVARSHRMVMNRYNQYQRKQLLGNSASFPPSSVYATSSPSADTLPAFWDVKEKIEC</sequence>
<accession>A0ABR2KSE5</accession>
<keyword evidence="2" id="KW-1185">Reference proteome</keyword>
<evidence type="ECO:0000313" key="2">
    <source>
        <dbReference type="Proteomes" id="UP001470230"/>
    </source>
</evidence>
<proteinExistence type="predicted"/>
<reference evidence="1 2" key="1">
    <citation type="submission" date="2024-04" db="EMBL/GenBank/DDBJ databases">
        <title>Tritrichomonas musculus Genome.</title>
        <authorList>
            <person name="Alves-Ferreira E."/>
            <person name="Grigg M."/>
            <person name="Lorenzi H."/>
            <person name="Galac M."/>
        </authorList>
    </citation>
    <scope>NUCLEOTIDE SEQUENCE [LARGE SCALE GENOMIC DNA]</scope>
    <source>
        <strain evidence="1 2">EAF2021</strain>
    </source>
</reference>
<gene>
    <name evidence="1" type="ORF">M9Y10_022365</name>
</gene>
<organism evidence="1 2">
    <name type="scientific">Tritrichomonas musculus</name>
    <dbReference type="NCBI Taxonomy" id="1915356"/>
    <lineage>
        <taxon>Eukaryota</taxon>
        <taxon>Metamonada</taxon>
        <taxon>Parabasalia</taxon>
        <taxon>Tritrichomonadida</taxon>
        <taxon>Tritrichomonadidae</taxon>
        <taxon>Tritrichomonas</taxon>
    </lineage>
</organism>
<evidence type="ECO:0000313" key="1">
    <source>
        <dbReference type="EMBL" id="KAK8893936.1"/>
    </source>
</evidence>
<comment type="caution">
    <text evidence="1">The sequence shown here is derived from an EMBL/GenBank/DDBJ whole genome shotgun (WGS) entry which is preliminary data.</text>
</comment>
<dbReference type="Proteomes" id="UP001470230">
    <property type="component" value="Unassembled WGS sequence"/>
</dbReference>
<dbReference type="EMBL" id="JAPFFF010000003">
    <property type="protein sequence ID" value="KAK8893936.1"/>
    <property type="molecule type" value="Genomic_DNA"/>
</dbReference>